<dbReference type="EMBL" id="CP087977">
    <property type="protein sequence ID" value="UUZ45889.1"/>
    <property type="molecule type" value="Genomic_DNA"/>
</dbReference>
<proteinExistence type="predicted"/>
<name>A0AC61U7E9_9MICO</name>
<accession>A0AC61U7E9</accession>
<sequence>MAKVDGAPAFTLNQIAVFAAVADAGTIVGAAEQLHASPSAVSAALTELERTLHAQLVHRLRAKGVRLTPTGELLLPRARLLLHRATELEADAHGTDAGVSGRVRPGCSPWFSPMSCPGSCRGSTTCTPDATIEVLEAAPDHLTAALEEGALDLAITYDLDLPDGWQRAPFASLVPHVILPRDHPLADGPDAIDLGDLAGDPMVLLDVAPEREARPRLLPCSGIRARGGPASPHVRDRPRLRRARLRVDPARLACRQPRDRGGTRGRRQADRRTGPAHGAGLRALAPSRDAQPGLAHLRQPHAGARELARRWAARPCRTTGFLRFQPQNLRFSGQWSSATLLGSDNGVEPERLLMSTTTVPTVAAGPPASRAHARRAVLGSFVGTAIEWYDFFIYGTAAAPVLGPLFFPGESSVAGTMAAFGTYAVGFVARPVGGVVMGHFGDRVGRKSMLVIAMLLMGTATVAVGLLPTYAQIGVWAPILLVLCRFIRGLGVGGEWGGAVLMATEYAPKGKRGLYGVAPQLGVPVGVLLANLTFFTITSVTTTEQFLARGWRLPFLFSFLLIGAAMWIRPGVMESPEFRAVAAKNEVRQAPIVEVLSKSWRKVLLAAGSFIATNGVANVFMVFLLSYGTAELGFSRDTMLFALIASVPLWMLGMALSAHYSDVLGRRTVYVGAAVGLLVVSAVFFPMVDSGSLPVLVVAEMLMAFFLGLTVGPQSAVFAELFPAAVRFSGASLAYQVGAILGGGLAPIIATRLFDSFGTSAAVTGYCVAASLISLTCSAVLLRRPHEAEPDTLTTITASEVAAS</sequence>
<organism evidence="1 2">
    <name type="scientific">Janibacter limosus</name>
    <dbReference type="NCBI Taxonomy" id="53458"/>
    <lineage>
        <taxon>Bacteria</taxon>
        <taxon>Bacillati</taxon>
        <taxon>Actinomycetota</taxon>
        <taxon>Actinomycetes</taxon>
        <taxon>Micrococcales</taxon>
        <taxon>Intrasporangiaceae</taxon>
        <taxon>Janibacter</taxon>
    </lineage>
</organism>
<evidence type="ECO:0000313" key="1">
    <source>
        <dbReference type="EMBL" id="UUZ45889.1"/>
    </source>
</evidence>
<gene>
    <name evidence="1" type="ORF">LP422_08395</name>
</gene>
<evidence type="ECO:0000313" key="2">
    <source>
        <dbReference type="Proteomes" id="UP001059663"/>
    </source>
</evidence>
<reference evidence="1" key="1">
    <citation type="submission" date="2021-11" db="EMBL/GenBank/DDBJ databases">
        <title>Study of the species diversity of bacterial strains isolated from a unique natural object - Shulgan-Tash cave (Bashkiria).</title>
        <authorList>
            <person name="Sazanova A.L."/>
            <person name="Chirak E.R."/>
            <person name="Safronova V.I."/>
        </authorList>
    </citation>
    <scope>NUCLEOTIDE SEQUENCE</scope>
    <source>
        <strain evidence="1">P1</strain>
    </source>
</reference>
<dbReference type="Proteomes" id="UP001059663">
    <property type="component" value="Chromosome"/>
</dbReference>
<protein>
    <submittedName>
        <fullName evidence="1">MFS transporter</fullName>
    </submittedName>
</protein>